<dbReference type="Proteomes" id="UP000198894">
    <property type="component" value="Unassembled WGS sequence"/>
</dbReference>
<dbReference type="EMBL" id="FNEE01000026">
    <property type="protein sequence ID" value="SDL07194.1"/>
    <property type="molecule type" value="Genomic_DNA"/>
</dbReference>
<keyword evidence="2" id="KW-1185">Reference proteome</keyword>
<dbReference type="AlphaFoldDB" id="A0A1G9H305"/>
<organism evidence="1 2">
    <name type="scientific">Mesorhizobium muleiense</name>
    <dbReference type="NCBI Taxonomy" id="1004279"/>
    <lineage>
        <taxon>Bacteria</taxon>
        <taxon>Pseudomonadati</taxon>
        <taxon>Pseudomonadota</taxon>
        <taxon>Alphaproteobacteria</taxon>
        <taxon>Hyphomicrobiales</taxon>
        <taxon>Phyllobacteriaceae</taxon>
        <taxon>Mesorhizobium</taxon>
    </lineage>
</organism>
<name>A0A1G9H305_9HYPH</name>
<protein>
    <recommendedName>
        <fullName evidence="3">N-acetyltransferase domain-containing protein</fullName>
    </recommendedName>
</protein>
<dbReference type="Pfam" id="PF11090">
    <property type="entry name" value="Phage_T7_Gp13"/>
    <property type="match status" value="1"/>
</dbReference>
<gene>
    <name evidence="1" type="ORF">SAMN05428953_12650</name>
</gene>
<accession>A0A1G9H305</accession>
<evidence type="ECO:0000313" key="2">
    <source>
        <dbReference type="Proteomes" id="UP000198894"/>
    </source>
</evidence>
<evidence type="ECO:0008006" key="3">
    <source>
        <dbReference type="Google" id="ProtNLM"/>
    </source>
</evidence>
<sequence>MIDGVPEVMFGVGDLNVLAGVGAPWLLGTDAVERHYVAFLRCSVGFRDQLLRRYSTLRNFVDVRNRASIRWLRWLGFTLSDPVALRGHEFRLFELRSA</sequence>
<reference evidence="2" key="1">
    <citation type="submission" date="2016-10" db="EMBL/GenBank/DDBJ databases">
        <authorList>
            <person name="Varghese N."/>
            <person name="Submissions S."/>
        </authorList>
    </citation>
    <scope>NUCLEOTIDE SEQUENCE [LARGE SCALE GENOMIC DNA]</scope>
    <source>
        <strain evidence="2">CGMCC 1.11022</strain>
    </source>
</reference>
<proteinExistence type="predicted"/>
<dbReference type="InterPro" id="IPR020335">
    <property type="entry name" value="Phage_T7_Gp13"/>
</dbReference>
<evidence type="ECO:0000313" key="1">
    <source>
        <dbReference type="EMBL" id="SDL07194.1"/>
    </source>
</evidence>